<feature type="region of interest" description="Disordered" evidence="1">
    <location>
        <begin position="1"/>
        <end position="95"/>
    </location>
</feature>
<dbReference type="PANTHER" id="PTHR33164:SF57">
    <property type="entry name" value="MARR-FAMILY TRANSCRIPTIONAL REGULATOR"/>
    <property type="match status" value="1"/>
</dbReference>
<feature type="domain" description="HTH marR-type" evidence="2">
    <location>
        <begin position="18"/>
        <end position="203"/>
    </location>
</feature>
<organism evidence="3 4">
    <name type="scientific">Microbacterium maritypicum MF109</name>
    <dbReference type="NCBI Taxonomy" id="1333857"/>
    <lineage>
        <taxon>Bacteria</taxon>
        <taxon>Bacillati</taxon>
        <taxon>Actinomycetota</taxon>
        <taxon>Actinomycetes</taxon>
        <taxon>Micrococcales</taxon>
        <taxon>Microbacteriaceae</taxon>
        <taxon>Microbacterium</taxon>
    </lineage>
</organism>
<dbReference type="Proteomes" id="UP000016033">
    <property type="component" value="Unassembled WGS sequence"/>
</dbReference>
<proteinExistence type="predicted"/>
<dbReference type="InterPro" id="IPR039422">
    <property type="entry name" value="MarR/SlyA-like"/>
</dbReference>
<dbReference type="AlphaFoldDB" id="T5KD32"/>
<sequence length="207" mass="22409">MTTESNDAESNDAAPDPAEAIAQALSRLRGRRPGERGPGGRGVDRGRGHGGPHGWHGGPHGDRDGGHDGDDPHDHFAHHRGHPGMPPWMADPSGRLGGPARMRMLEALAAASAPLSVSDLGAAIGVDQPRASRLVQQGVERGFVRREADPDDARRTRIALTDEGRRLARGMRGERREMLTTALTSFTDDERIELARLLNKLADNWQR</sequence>
<evidence type="ECO:0000256" key="1">
    <source>
        <dbReference type="SAM" id="MobiDB-lite"/>
    </source>
</evidence>
<evidence type="ECO:0000313" key="3">
    <source>
        <dbReference type="EMBL" id="EQM72766.1"/>
    </source>
</evidence>
<feature type="compositionally biased region" description="Low complexity" evidence="1">
    <location>
        <begin position="12"/>
        <end position="24"/>
    </location>
</feature>
<dbReference type="GO" id="GO:0006950">
    <property type="term" value="P:response to stress"/>
    <property type="evidence" value="ECO:0007669"/>
    <property type="project" value="TreeGrafter"/>
</dbReference>
<feature type="compositionally biased region" description="Basic and acidic residues" evidence="1">
    <location>
        <begin position="59"/>
        <end position="75"/>
    </location>
</feature>
<dbReference type="InterPro" id="IPR036388">
    <property type="entry name" value="WH-like_DNA-bd_sf"/>
</dbReference>
<dbReference type="InterPro" id="IPR000835">
    <property type="entry name" value="HTH_MarR-typ"/>
</dbReference>
<accession>T5KD32</accession>
<evidence type="ECO:0000259" key="2">
    <source>
        <dbReference type="PROSITE" id="PS50995"/>
    </source>
</evidence>
<dbReference type="InterPro" id="IPR036390">
    <property type="entry name" value="WH_DNA-bd_sf"/>
</dbReference>
<dbReference type="SUPFAM" id="SSF46785">
    <property type="entry name" value="Winged helix' DNA-binding domain"/>
    <property type="match status" value="1"/>
</dbReference>
<comment type="caution">
    <text evidence="3">The sequence shown here is derived from an EMBL/GenBank/DDBJ whole genome shotgun (WGS) entry which is preliminary data.</text>
</comment>
<dbReference type="GO" id="GO:0003700">
    <property type="term" value="F:DNA-binding transcription factor activity"/>
    <property type="evidence" value="ECO:0007669"/>
    <property type="project" value="InterPro"/>
</dbReference>
<name>T5KD32_MICMQ</name>
<dbReference type="PRINTS" id="PR00598">
    <property type="entry name" value="HTHMARR"/>
</dbReference>
<evidence type="ECO:0000313" key="4">
    <source>
        <dbReference type="Proteomes" id="UP000016033"/>
    </source>
</evidence>
<gene>
    <name evidence="3" type="ORF">L687_08790</name>
</gene>
<dbReference type="RefSeq" id="WP_021201671.1">
    <property type="nucleotide sequence ID" value="NZ_ATAO01000250.1"/>
</dbReference>
<feature type="compositionally biased region" description="Acidic residues" evidence="1">
    <location>
        <begin position="1"/>
        <end position="10"/>
    </location>
</feature>
<protein>
    <recommendedName>
        <fullName evidence="2">HTH marR-type domain-containing protein</fullName>
    </recommendedName>
</protein>
<dbReference type="PANTHER" id="PTHR33164">
    <property type="entry name" value="TRANSCRIPTIONAL REGULATOR, MARR FAMILY"/>
    <property type="match status" value="1"/>
</dbReference>
<dbReference type="EMBL" id="ATAO01000250">
    <property type="protein sequence ID" value="EQM72766.1"/>
    <property type="molecule type" value="Genomic_DNA"/>
</dbReference>
<dbReference type="PATRIC" id="fig|1333857.3.peg.3781"/>
<reference evidence="3 4" key="1">
    <citation type="journal article" date="2013" name="Genome Announc.">
        <title>Whole-genome sequences of five oyster-associated bacteria show potential for crude oil hydrocarbon degradation.</title>
        <authorList>
            <person name="Chauhan A."/>
            <person name="Green S."/>
            <person name="Pathak A."/>
            <person name="Thomas J."/>
            <person name="Venkatramanan R."/>
        </authorList>
    </citation>
    <scope>NUCLEOTIDE SEQUENCE [LARGE SCALE GENOMIC DNA]</scope>
    <source>
        <strain evidence="3 4">MF109</strain>
    </source>
</reference>
<dbReference type="PROSITE" id="PS50995">
    <property type="entry name" value="HTH_MARR_2"/>
    <property type="match status" value="1"/>
</dbReference>
<dbReference type="SMART" id="SM00347">
    <property type="entry name" value="HTH_MARR"/>
    <property type="match status" value="1"/>
</dbReference>
<dbReference type="Gene3D" id="1.10.10.10">
    <property type="entry name" value="Winged helix-like DNA-binding domain superfamily/Winged helix DNA-binding domain"/>
    <property type="match status" value="1"/>
</dbReference>
<dbReference type="Pfam" id="PF12802">
    <property type="entry name" value="MarR_2"/>
    <property type="match status" value="1"/>
</dbReference>
<feature type="compositionally biased region" description="Gly residues" evidence="1">
    <location>
        <begin position="49"/>
        <end position="58"/>
    </location>
</feature>